<accession>A0A1I8BGY0</accession>
<dbReference type="WBParaSite" id="MhA1_Contig234.frz3.gene9">
    <property type="protein sequence ID" value="MhA1_Contig234.frz3.gene9"/>
    <property type="gene ID" value="MhA1_Contig234.frz3.gene9"/>
</dbReference>
<proteinExistence type="predicted"/>
<name>A0A1I8BGY0_MELHA</name>
<sequence>MRLLCKVPVGKCYCVRTLSNDIEKADIEKVENTKIVYKLPDVLQRIEDISTDRINSMRLSLEAKFDGKFSALEGKFDGKFTALEGKFSGLEAKVDCINTALEGKFSGLEKNLEGKMSGYSWVQSFKNGLFLLFSGVFLKIFWDSFLKQFLQKMYNRYFETTEPQTVANQPVLAELVKLEKKSDNFNGGKKDSEY</sequence>
<protein>
    <submittedName>
        <fullName evidence="2">Uncharacterized protein</fullName>
    </submittedName>
</protein>
<evidence type="ECO:0000313" key="1">
    <source>
        <dbReference type="Proteomes" id="UP000095281"/>
    </source>
</evidence>
<keyword evidence="1" id="KW-1185">Reference proteome</keyword>
<dbReference type="AlphaFoldDB" id="A0A1I8BGY0"/>
<evidence type="ECO:0000313" key="2">
    <source>
        <dbReference type="WBParaSite" id="MhA1_Contig234.frz3.gene9"/>
    </source>
</evidence>
<dbReference type="Proteomes" id="UP000095281">
    <property type="component" value="Unplaced"/>
</dbReference>
<organism evidence="1 2">
    <name type="scientific">Meloidogyne hapla</name>
    <name type="common">Root-knot nematode worm</name>
    <dbReference type="NCBI Taxonomy" id="6305"/>
    <lineage>
        <taxon>Eukaryota</taxon>
        <taxon>Metazoa</taxon>
        <taxon>Ecdysozoa</taxon>
        <taxon>Nematoda</taxon>
        <taxon>Chromadorea</taxon>
        <taxon>Rhabditida</taxon>
        <taxon>Tylenchina</taxon>
        <taxon>Tylenchomorpha</taxon>
        <taxon>Tylenchoidea</taxon>
        <taxon>Meloidogynidae</taxon>
        <taxon>Meloidogyninae</taxon>
        <taxon>Meloidogyne</taxon>
    </lineage>
</organism>
<reference evidence="2" key="1">
    <citation type="submission" date="2016-11" db="UniProtKB">
        <authorList>
            <consortium name="WormBaseParasite"/>
        </authorList>
    </citation>
    <scope>IDENTIFICATION</scope>
</reference>